<dbReference type="PANTHER" id="PTHR46458">
    <property type="entry name" value="BLR2807 PROTEIN"/>
    <property type="match status" value="1"/>
</dbReference>
<keyword evidence="4" id="KW-0479">Metal-binding</keyword>
<proteinExistence type="inferred from homology"/>
<name>A0ABV7CM85_9GAMM</name>
<dbReference type="RefSeq" id="WP_377125400.1">
    <property type="nucleotide sequence ID" value="NZ_JBHRSD010000025.1"/>
</dbReference>
<evidence type="ECO:0000256" key="6">
    <source>
        <dbReference type="RuleBase" id="RU000356"/>
    </source>
</evidence>
<evidence type="ECO:0000256" key="4">
    <source>
        <dbReference type="ARBA" id="ARBA00022723"/>
    </source>
</evidence>
<dbReference type="PANTHER" id="PTHR46458:SF1">
    <property type="entry name" value="GEO09476P1"/>
    <property type="match status" value="1"/>
</dbReference>
<keyword evidence="3 6" id="KW-0561">Oxygen transport</keyword>
<evidence type="ECO:0000313" key="8">
    <source>
        <dbReference type="EMBL" id="MFC3033637.1"/>
    </source>
</evidence>
<protein>
    <submittedName>
        <fullName evidence="8">Globin domain-containing protein</fullName>
    </submittedName>
</protein>
<dbReference type="SUPFAM" id="SSF46458">
    <property type="entry name" value="Globin-like"/>
    <property type="match status" value="1"/>
</dbReference>
<keyword evidence="1 6" id="KW-0813">Transport</keyword>
<dbReference type="InterPro" id="IPR000971">
    <property type="entry name" value="Globin"/>
</dbReference>
<evidence type="ECO:0000256" key="2">
    <source>
        <dbReference type="ARBA" id="ARBA00022617"/>
    </source>
</evidence>
<evidence type="ECO:0000256" key="5">
    <source>
        <dbReference type="ARBA" id="ARBA00023004"/>
    </source>
</evidence>
<evidence type="ECO:0000256" key="1">
    <source>
        <dbReference type="ARBA" id="ARBA00022448"/>
    </source>
</evidence>
<accession>A0ABV7CM85</accession>
<evidence type="ECO:0000259" key="7">
    <source>
        <dbReference type="PROSITE" id="PS01033"/>
    </source>
</evidence>
<evidence type="ECO:0000313" key="9">
    <source>
        <dbReference type="Proteomes" id="UP001595453"/>
    </source>
</evidence>
<sequence>MAITRAQQQLLQQSLEQLIVIPAALDDFYAALIEFAPHTATLFSTERTQHSQRLLIAFQAIIKGLEQPEKLVPLLQRLAQRHLDYGVTTADFTPFGNAWLYVLKAQLGDTWSPAHRDAWVALLRLIATVMKQQMQKQLTTDVQ</sequence>
<organism evidence="8 9">
    <name type="scientific">Pseudoalteromonas fenneropenaei</name>
    <dbReference type="NCBI Taxonomy" id="1737459"/>
    <lineage>
        <taxon>Bacteria</taxon>
        <taxon>Pseudomonadati</taxon>
        <taxon>Pseudomonadota</taxon>
        <taxon>Gammaproteobacteria</taxon>
        <taxon>Alteromonadales</taxon>
        <taxon>Pseudoalteromonadaceae</taxon>
        <taxon>Pseudoalteromonas</taxon>
    </lineage>
</organism>
<dbReference type="EMBL" id="JBHRSD010000025">
    <property type="protein sequence ID" value="MFC3033637.1"/>
    <property type="molecule type" value="Genomic_DNA"/>
</dbReference>
<evidence type="ECO:0000256" key="3">
    <source>
        <dbReference type="ARBA" id="ARBA00022621"/>
    </source>
</evidence>
<dbReference type="Gene3D" id="1.10.490.10">
    <property type="entry name" value="Globins"/>
    <property type="match status" value="1"/>
</dbReference>
<reference evidence="9" key="1">
    <citation type="journal article" date="2019" name="Int. J. Syst. Evol. Microbiol.">
        <title>The Global Catalogue of Microorganisms (GCM) 10K type strain sequencing project: providing services to taxonomists for standard genome sequencing and annotation.</title>
        <authorList>
            <consortium name="The Broad Institute Genomics Platform"/>
            <consortium name="The Broad Institute Genome Sequencing Center for Infectious Disease"/>
            <person name="Wu L."/>
            <person name="Ma J."/>
        </authorList>
    </citation>
    <scope>NUCLEOTIDE SEQUENCE [LARGE SCALE GENOMIC DNA]</scope>
    <source>
        <strain evidence="9">KCTC 42730</strain>
    </source>
</reference>
<feature type="domain" description="Globin" evidence="7">
    <location>
        <begin position="2"/>
        <end position="135"/>
    </location>
</feature>
<keyword evidence="2 6" id="KW-0349">Heme</keyword>
<keyword evidence="5" id="KW-0408">Iron</keyword>
<dbReference type="PROSITE" id="PS01033">
    <property type="entry name" value="GLOBIN"/>
    <property type="match status" value="1"/>
</dbReference>
<dbReference type="InterPro" id="IPR050532">
    <property type="entry name" value="Globin-like_OT"/>
</dbReference>
<dbReference type="Proteomes" id="UP001595453">
    <property type="component" value="Unassembled WGS sequence"/>
</dbReference>
<gene>
    <name evidence="8" type="ORF">ACFOEE_14005</name>
</gene>
<dbReference type="Pfam" id="PF00042">
    <property type="entry name" value="Globin"/>
    <property type="match status" value="1"/>
</dbReference>
<comment type="caution">
    <text evidence="8">The sequence shown here is derived from an EMBL/GenBank/DDBJ whole genome shotgun (WGS) entry which is preliminary data.</text>
</comment>
<comment type="similarity">
    <text evidence="6">Belongs to the globin family.</text>
</comment>
<keyword evidence="9" id="KW-1185">Reference proteome</keyword>
<dbReference type="InterPro" id="IPR012292">
    <property type="entry name" value="Globin/Proto"/>
</dbReference>
<dbReference type="InterPro" id="IPR009050">
    <property type="entry name" value="Globin-like_sf"/>
</dbReference>